<dbReference type="AlphaFoldDB" id="A0AA40KSB7"/>
<organism evidence="1 2">
    <name type="scientific">Melipona bicolor</name>
    <dbReference type="NCBI Taxonomy" id="60889"/>
    <lineage>
        <taxon>Eukaryota</taxon>
        <taxon>Metazoa</taxon>
        <taxon>Ecdysozoa</taxon>
        <taxon>Arthropoda</taxon>
        <taxon>Hexapoda</taxon>
        <taxon>Insecta</taxon>
        <taxon>Pterygota</taxon>
        <taxon>Neoptera</taxon>
        <taxon>Endopterygota</taxon>
        <taxon>Hymenoptera</taxon>
        <taxon>Apocrita</taxon>
        <taxon>Aculeata</taxon>
        <taxon>Apoidea</taxon>
        <taxon>Anthophila</taxon>
        <taxon>Apidae</taxon>
        <taxon>Melipona</taxon>
    </lineage>
</organism>
<protein>
    <submittedName>
        <fullName evidence="1">Uncharacterized protein</fullName>
    </submittedName>
</protein>
<comment type="caution">
    <text evidence="1">The sequence shown here is derived from an EMBL/GenBank/DDBJ whole genome shotgun (WGS) entry which is preliminary data.</text>
</comment>
<accession>A0AA40KSB7</accession>
<dbReference type="EMBL" id="JAHYIQ010000006">
    <property type="protein sequence ID" value="KAK1131024.1"/>
    <property type="molecule type" value="Genomic_DNA"/>
</dbReference>
<gene>
    <name evidence="1" type="ORF">K0M31_017327</name>
</gene>
<reference evidence="1" key="1">
    <citation type="submission" date="2021-10" db="EMBL/GenBank/DDBJ databases">
        <title>Melipona bicolor Genome sequencing and assembly.</title>
        <authorList>
            <person name="Araujo N.S."/>
            <person name="Arias M.C."/>
        </authorList>
    </citation>
    <scope>NUCLEOTIDE SEQUENCE</scope>
    <source>
        <strain evidence="1">USP_2M_L1-L4_2017</strain>
        <tissue evidence="1">Whole body</tissue>
    </source>
</reference>
<dbReference type="Proteomes" id="UP001177670">
    <property type="component" value="Unassembled WGS sequence"/>
</dbReference>
<keyword evidence="2" id="KW-1185">Reference proteome</keyword>
<evidence type="ECO:0000313" key="1">
    <source>
        <dbReference type="EMBL" id="KAK1131024.1"/>
    </source>
</evidence>
<proteinExistence type="predicted"/>
<evidence type="ECO:0000313" key="2">
    <source>
        <dbReference type="Proteomes" id="UP001177670"/>
    </source>
</evidence>
<name>A0AA40KSB7_9HYME</name>
<sequence length="83" mass="9268">MKLPRALRYNAATTLLLTNTVDDERFAMQFLLANGCSVQCEASVRRTESCWNRWSARSVNGGASRDDAPPRYAHVGAQLESQH</sequence>